<evidence type="ECO:0000313" key="1">
    <source>
        <dbReference type="EMBL" id="CAI6351818.1"/>
    </source>
</evidence>
<dbReference type="AlphaFoldDB" id="A0AAV0W7H0"/>
<sequence>MADWHTPTQVERSLATMWAKLEKSNVPLKDISEEDLISYFGKKKAVVQKLQYELIFNSNKKFDPKSKQDSWRSKKEIHDNIYEEEDQRTIPVVTSHFIGHRLKNLEGQSLNNYICKEENNK</sequence>
<comment type="caution">
    <text evidence="1">The sequence shown here is derived from an EMBL/GenBank/DDBJ whole genome shotgun (WGS) entry which is preliminary data.</text>
</comment>
<accession>A0AAV0W7H0</accession>
<protein>
    <submittedName>
        <fullName evidence="1">Uncharacterized protein</fullName>
    </submittedName>
</protein>
<reference evidence="1 2" key="1">
    <citation type="submission" date="2023-01" db="EMBL/GenBank/DDBJ databases">
        <authorList>
            <person name="Whitehead M."/>
        </authorList>
    </citation>
    <scope>NUCLEOTIDE SEQUENCE [LARGE SCALE GENOMIC DNA]</scope>
</reference>
<organism evidence="1 2">
    <name type="scientific">Macrosiphum euphorbiae</name>
    <name type="common">potato aphid</name>
    <dbReference type="NCBI Taxonomy" id="13131"/>
    <lineage>
        <taxon>Eukaryota</taxon>
        <taxon>Metazoa</taxon>
        <taxon>Ecdysozoa</taxon>
        <taxon>Arthropoda</taxon>
        <taxon>Hexapoda</taxon>
        <taxon>Insecta</taxon>
        <taxon>Pterygota</taxon>
        <taxon>Neoptera</taxon>
        <taxon>Paraneoptera</taxon>
        <taxon>Hemiptera</taxon>
        <taxon>Sternorrhyncha</taxon>
        <taxon>Aphidomorpha</taxon>
        <taxon>Aphidoidea</taxon>
        <taxon>Aphididae</taxon>
        <taxon>Macrosiphini</taxon>
        <taxon>Macrosiphum</taxon>
    </lineage>
</organism>
<dbReference type="EMBL" id="CARXXK010000001">
    <property type="protein sequence ID" value="CAI6351818.1"/>
    <property type="molecule type" value="Genomic_DNA"/>
</dbReference>
<proteinExistence type="predicted"/>
<dbReference type="Proteomes" id="UP001160148">
    <property type="component" value="Unassembled WGS sequence"/>
</dbReference>
<name>A0AAV0W7H0_9HEMI</name>
<gene>
    <name evidence="1" type="ORF">MEUPH1_LOCUS8130</name>
</gene>
<dbReference type="InterPro" id="IPR027901">
    <property type="entry name" value="CFAP90"/>
</dbReference>
<evidence type="ECO:0000313" key="2">
    <source>
        <dbReference type="Proteomes" id="UP001160148"/>
    </source>
</evidence>
<keyword evidence="2" id="KW-1185">Reference proteome</keyword>
<dbReference type="Pfam" id="PF15074">
    <property type="entry name" value="CFAP90"/>
    <property type="match status" value="1"/>
</dbReference>